<proteinExistence type="predicted"/>
<keyword evidence="2" id="KW-0732">Signal</keyword>
<feature type="chain" id="PRO_5037377217" evidence="2">
    <location>
        <begin position="30"/>
        <end position="84"/>
    </location>
</feature>
<evidence type="ECO:0000256" key="1">
    <source>
        <dbReference type="SAM" id="MobiDB-lite"/>
    </source>
</evidence>
<gene>
    <name evidence="3" type="ORF">KRR39_05960</name>
</gene>
<evidence type="ECO:0000256" key="2">
    <source>
        <dbReference type="SAM" id="SignalP"/>
    </source>
</evidence>
<dbReference type="KEGG" id="nps:KRR39_05960"/>
<keyword evidence="4" id="KW-1185">Reference proteome</keyword>
<organism evidence="3 4">
    <name type="scientific">Nocardioides panacis</name>
    <dbReference type="NCBI Taxonomy" id="2849501"/>
    <lineage>
        <taxon>Bacteria</taxon>
        <taxon>Bacillati</taxon>
        <taxon>Actinomycetota</taxon>
        <taxon>Actinomycetes</taxon>
        <taxon>Propionibacteriales</taxon>
        <taxon>Nocardioidaceae</taxon>
        <taxon>Nocardioides</taxon>
    </lineage>
</organism>
<accession>A0A975T0F0</accession>
<name>A0A975T0F0_9ACTN</name>
<dbReference type="EMBL" id="CP077062">
    <property type="protein sequence ID" value="QWZ09325.1"/>
    <property type="molecule type" value="Genomic_DNA"/>
</dbReference>
<protein>
    <submittedName>
        <fullName evidence="3">Uncharacterized protein</fullName>
    </submittedName>
</protein>
<reference evidence="3" key="1">
    <citation type="submission" date="2021-06" db="EMBL/GenBank/DDBJ databases">
        <title>Complete genome sequence of Nocardioides sp. G188.</title>
        <authorList>
            <person name="Im W.-T."/>
        </authorList>
    </citation>
    <scope>NUCLEOTIDE SEQUENCE</scope>
    <source>
        <strain evidence="3">G188</strain>
    </source>
</reference>
<sequence>MHSLRRSRFGALAAGSIVLSGLGANVAIAAPTPSTATVVTGSAAWYPQAYDNTANGVYLTPQQRDETGPQRAPLRDQQPQDHDR</sequence>
<dbReference type="Proteomes" id="UP000683575">
    <property type="component" value="Chromosome"/>
</dbReference>
<feature type="signal peptide" evidence="2">
    <location>
        <begin position="1"/>
        <end position="29"/>
    </location>
</feature>
<feature type="region of interest" description="Disordered" evidence="1">
    <location>
        <begin position="56"/>
        <end position="84"/>
    </location>
</feature>
<dbReference type="AlphaFoldDB" id="A0A975T0F0"/>
<evidence type="ECO:0000313" key="3">
    <source>
        <dbReference type="EMBL" id="QWZ09325.1"/>
    </source>
</evidence>
<dbReference type="RefSeq" id="WP_216941171.1">
    <property type="nucleotide sequence ID" value="NZ_CP077062.1"/>
</dbReference>
<evidence type="ECO:0000313" key="4">
    <source>
        <dbReference type="Proteomes" id="UP000683575"/>
    </source>
</evidence>